<dbReference type="PIRSF" id="PIRSF006648">
    <property type="entry name" value="DrrB"/>
    <property type="match status" value="1"/>
</dbReference>
<feature type="transmembrane region" description="Helical" evidence="6">
    <location>
        <begin position="98"/>
        <end position="126"/>
    </location>
</feature>
<dbReference type="Pfam" id="PF01061">
    <property type="entry name" value="ABC2_membrane"/>
    <property type="match status" value="1"/>
</dbReference>
<keyword evidence="6" id="KW-1003">Cell membrane</keyword>
<dbReference type="Proteomes" id="UP000323865">
    <property type="component" value="Chromosome"/>
</dbReference>
<dbReference type="PANTHER" id="PTHR43229:SF3">
    <property type="entry name" value="ABC-TYPE MULTIDRUG TRANSPORT SYSTEM, PERMEASE COMPONENT"/>
    <property type="match status" value="1"/>
</dbReference>
<keyword evidence="3 6" id="KW-1133">Transmembrane helix</keyword>
<accession>A0ABX6A3Z1</accession>
<comment type="similarity">
    <text evidence="6">Belongs to the ABC-2 integral membrane protein family.</text>
</comment>
<evidence type="ECO:0000256" key="1">
    <source>
        <dbReference type="ARBA" id="ARBA00004141"/>
    </source>
</evidence>
<feature type="transmembrane region" description="Helical" evidence="6">
    <location>
        <begin position="138"/>
        <end position="160"/>
    </location>
</feature>
<feature type="transmembrane region" description="Helical" evidence="6">
    <location>
        <begin position="222"/>
        <end position="240"/>
    </location>
</feature>
<comment type="subcellular location">
    <subcellularLocation>
        <location evidence="6">Cell membrane</location>
        <topology evidence="6">Multi-pass membrane protein</topology>
    </subcellularLocation>
    <subcellularLocation>
        <location evidence="1">Membrane</location>
        <topology evidence="1">Multi-pass membrane protein</topology>
    </subcellularLocation>
</comment>
<evidence type="ECO:0000256" key="6">
    <source>
        <dbReference type="RuleBase" id="RU361157"/>
    </source>
</evidence>
<evidence type="ECO:0000256" key="4">
    <source>
        <dbReference type="ARBA" id="ARBA00023136"/>
    </source>
</evidence>
<keyword evidence="2 6" id="KW-0812">Transmembrane</keyword>
<keyword evidence="6" id="KW-0813">Transport</keyword>
<dbReference type="InterPro" id="IPR013525">
    <property type="entry name" value="ABC2_TM"/>
</dbReference>
<reference evidence="8 9" key="1">
    <citation type="submission" date="2019-09" db="EMBL/GenBank/DDBJ databases">
        <title>FDA dAtabase for Regulatory Grade micrObial Sequences (FDA-ARGOS): Supporting development and validation of Infectious Disease Dx tests.</title>
        <authorList>
            <person name="Sciortino C."/>
            <person name="Tallon L."/>
            <person name="Sadzewicz L."/>
            <person name="Vavikolanu K."/>
            <person name="Mehta A."/>
            <person name="Aluvathingal J."/>
            <person name="Nadendla S."/>
            <person name="Nandy P."/>
            <person name="Geyer C."/>
            <person name="Yan Y."/>
            <person name="Sichtig H."/>
        </authorList>
    </citation>
    <scope>NUCLEOTIDE SEQUENCE [LARGE SCALE GENOMIC DNA]</scope>
    <source>
        <strain evidence="8 9">FDAARGOS_640</strain>
    </source>
</reference>
<sequence>MKTVRSLSRVLLKTDLRDTSTIIMSFVFPLALLVVLVRAFGTMPELPGMDFVSAICVNVLGFGVAYVGIFAGALHIAQWRENGMVQVLRAFPLSTGSILLAQALVGACLALIQAVLLIALAVTPWIGMELSPFAPLGIVPLALGYLTFYFLGVLLAVFVPSLAAVSMLANLIIIPLGYAGGAMMPIELLPRWVQNIAPYTPFFQMRVALSKPLIDLGTWGDAGLGCVYLLVASALLLPLAHRFFRWK</sequence>
<evidence type="ECO:0000259" key="7">
    <source>
        <dbReference type="PROSITE" id="PS51012"/>
    </source>
</evidence>
<dbReference type="InterPro" id="IPR051784">
    <property type="entry name" value="Nod_factor_ABC_transporter"/>
</dbReference>
<evidence type="ECO:0000256" key="2">
    <source>
        <dbReference type="ARBA" id="ARBA00022692"/>
    </source>
</evidence>
<keyword evidence="5" id="KW-0046">Antibiotic resistance</keyword>
<dbReference type="InterPro" id="IPR000412">
    <property type="entry name" value="ABC_2_transport"/>
</dbReference>
<feature type="transmembrane region" description="Helical" evidence="6">
    <location>
        <begin position="52"/>
        <end position="77"/>
    </location>
</feature>
<dbReference type="InterPro" id="IPR047817">
    <property type="entry name" value="ABC2_TM_bact-type"/>
</dbReference>
<feature type="transmembrane region" description="Helical" evidence="6">
    <location>
        <begin position="167"/>
        <end position="186"/>
    </location>
</feature>
<dbReference type="EMBL" id="CP044108">
    <property type="protein sequence ID" value="QEU11349.1"/>
    <property type="molecule type" value="Genomic_DNA"/>
</dbReference>
<evidence type="ECO:0000313" key="9">
    <source>
        <dbReference type="Proteomes" id="UP000323865"/>
    </source>
</evidence>
<dbReference type="PANTHER" id="PTHR43229">
    <property type="entry name" value="NODULATION PROTEIN J"/>
    <property type="match status" value="1"/>
</dbReference>
<feature type="transmembrane region" description="Helical" evidence="6">
    <location>
        <begin position="21"/>
        <end position="40"/>
    </location>
</feature>
<dbReference type="PROSITE" id="PS51012">
    <property type="entry name" value="ABC_TM2"/>
    <property type="match status" value="1"/>
</dbReference>
<protein>
    <recommendedName>
        <fullName evidence="6">Transport permease protein</fullName>
    </recommendedName>
</protein>
<feature type="domain" description="ABC transmembrane type-2" evidence="7">
    <location>
        <begin position="20"/>
        <end position="247"/>
    </location>
</feature>
<evidence type="ECO:0000256" key="3">
    <source>
        <dbReference type="ARBA" id="ARBA00022989"/>
    </source>
</evidence>
<keyword evidence="9" id="KW-1185">Reference proteome</keyword>
<organism evidence="8 9">
    <name type="scientific">Dermabacter vaginalis</name>
    <dbReference type="NCBI Taxonomy" id="1630135"/>
    <lineage>
        <taxon>Bacteria</taxon>
        <taxon>Bacillati</taxon>
        <taxon>Actinomycetota</taxon>
        <taxon>Actinomycetes</taxon>
        <taxon>Micrococcales</taxon>
        <taxon>Dermabacteraceae</taxon>
        <taxon>Dermabacter</taxon>
    </lineage>
</organism>
<evidence type="ECO:0000256" key="5">
    <source>
        <dbReference type="ARBA" id="ARBA00023251"/>
    </source>
</evidence>
<name>A0ABX6A3Z1_9MICO</name>
<keyword evidence="4 6" id="KW-0472">Membrane</keyword>
<proteinExistence type="inferred from homology"/>
<dbReference type="RefSeq" id="WP_150332842.1">
    <property type="nucleotide sequence ID" value="NZ_CP044108.1"/>
</dbReference>
<evidence type="ECO:0000313" key="8">
    <source>
        <dbReference type="EMBL" id="QEU11349.1"/>
    </source>
</evidence>
<gene>
    <name evidence="8" type="ORF">FOB48_02890</name>
</gene>